<feature type="compositionally biased region" description="Basic and acidic residues" evidence="1">
    <location>
        <begin position="47"/>
        <end position="72"/>
    </location>
</feature>
<protein>
    <submittedName>
        <fullName evidence="2">Uncharacterized protein</fullName>
    </submittedName>
</protein>
<feature type="compositionally biased region" description="Acidic residues" evidence="1">
    <location>
        <begin position="241"/>
        <end position="250"/>
    </location>
</feature>
<dbReference type="HOGENOM" id="CLU_1111502_0_0_1"/>
<evidence type="ECO:0000256" key="1">
    <source>
        <dbReference type="SAM" id="MobiDB-lite"/>
    </source>
</evidence>
<feature type="compositionally biased region" description="Polar residues" evidence="1">
    <location>
        <begin position="35"/>
        <end position="46"/>
    </location>
</feature>
<feature type="region of interest" description="Disordered" evidence="1">
    <location>
        <begin position="96"/>
        <end position="250"/>
    </location>
</feature>
<feature type="region of interest" description="Disordered" evidence="1">
    <location>
        <begin position="1"/>
        <end position="72"/>
    </location>
</feature>
<feature type="compositionally biased region" description="Basic and acidic residues" evidence="1">
    <location>
        <begin position="134"/>
        <end position="148"/>
    </location>
</feature>
<sequence length="250" mass="28656">MSRQRAISTSSESTVDSGDETEHEHQHGSSHSSGNDATDVSDTNIPSRKEEAAKRALAKQEGEEAQERYIEAYDMDSSKIEEARLWTMLEQDPPFEMKVEPLEEPESSQRPRRGRQDMSATWRDRVQYWSPWETFDKPVPKESFEKNRNRVSKSARKLAERLNRKDDYVRADEDGEDDQSVLPDRPSSDDGMPDLPATRQDENEHEPMEEDSKIDQHHQPVESQSSDDSNSSREQARQEASEEGSESDAD</sequence>
<dbReference type="EMBL" id="AGUE01000016">
    <property type="protein sequence ID" value="EHL02944.1"/>
    <property type="molecule type" value="Genomic_DNA"/>
</dbReference>
<organism evidence="2 3">
    <name type="scientific">Glarea lozoyensis (strain ATCC 74030 / MF5533)</name>
    <dbReference type="NCBI Taxonomy" id="1104152"/>
    <lineage>
        <taxon>Eukaryota</taxon>
        <taxon>Fungi</taxon>
        <taxon>Dikarya</taxon>
        <taxon>Ascomycota</taxon>
        <taxon>Pezizomycotina</taxon>
        <taxon>Leotiomycetes</taxon>
        <taxon>Helotiales</taxon>
        <taxon>Helotiaceae</taxon>
        <taxon>Glarea</taxon>
    </lineage>
</organism>
<feature type="compositionally biased region" description="Basic and acidic residues" evidence="1">
    <location>
        <begin position="199"/>
        <end position="220"/>
    </location>
</feature>
<feature type="compositionally biased region" description="Basic and acidic residues" evidence="1">
    <location>
        <begin position="230"/>
        <end position="240"/>
    </location>
</feature>
<dbReference type="OrthoDB" id="2240312at2759"/>
<comment type="caution">
    <text evidence="2">The sequence shown here is derived from an EMBL/GenBank/DDBJ whole genome shotgun (WGS) entry which is preliminary data.</text>
</comment>
<dbReference type="AlphaFoldDB" id="H0EEN1"/>
<proteinExistence type="predicted"/>
<feature type="compositionally biased region" description="Basic and acidic residues" evidence="1">
    <location>
        <begin position="157"/>
        <end position="172"/>
    </location>
</feature>
<reference evidence="2 3" key="1">
    <citation type="journal article" date="2012" name="Eukaryot. Cell">
        <title>Genome sequence of the fungus Glarea lozoyensis: the first genome sequence of a species from the Helotiaceae family.</title>
        <authorList>
            <person name="Youssar L."/>
            <person name="Gruening B.A."/>
            <person name="Erxleben A."/>
            <person name="Guenther S."/>
            <person name="Huettel W."/>
        </authorList>
    </citation>
    <scope>NUCLEOTIDE SEQUENCE [LARGE SCALE GENOMIC DNA]</scope>
    <source>
        <strain evidence="3">ATCC 74030 / MF5533</strain>
    </source>
</reference>
<dbReference type="Proteomes" id="UP000005446">
    <property type="component" value="Unassembled WGS sequence"/>
</dbReference>
<gene>
    <name evidence="2" type="ORF">M7I_0911</name>
</gene>
<feature type="compositionally biased region" description="Polar residues" evidence="1">
    <location>
        <begin position="1"/>
        <end position="16"/>
    </location>
</feature>
<dbReference type="InParanoid" id="H0EEN1"/>
<keyword evidence="3" id="KW-1185">Reference proteome</keyword>
<name>H0EEN1_GLAL7</name>
<evidence type="ECO:0000313" key="3">
    <source>
        <dbReference type="Proteomes" id="UP000005446"/>
    </source>
</evidence>
<evidence type="ECO:0000313" key="2">
    <source>
        <dbReference type="EMBL" id="EHL02944.1"/>
    </source>
</evidence>
<accession>H0EEN1</accession>